<dbReference type="VEuPathDB" id="PlasmoDB:PVP01_0004430"/>
<name>A0A565A4H6_PLAVI</name>
<accession>A0A565A4H6</accession>
<evidence type="ECO:0000313" key="2">
    <source>
        <dbReference type="EMBL" id="VUZ99729.1"/>
    </source>
</evidence>
<feature type="region of interest" description="Disordered" evidence="1">
    <location>
        <begin position="227"/>
        <end position="252"/>
    </location>
</feature>
<dbReference type="Pfam" id="PF05795">
    <property type="entry name" value="Plasmodium_Vir"/>
    <property type="match status" value="1"/>
</dbReference>
<gene>
    <name evidence="2" type="ORF">PVP01_0004430</name>
</gene>
<reference evidence="2" key="1">
    <citation type="submission" date="2016-07" db="EMBL/GenBank/DDBJ databases">
        <authorList>
            <consortium name="Pathogen Informatics"/>
        </authorList>
    </citation>
    <scope>NUCLEOTIDE SEQUENCE</scope>
</reference>
<dbReference type="OrthoDB" id="381419at2759"/>
<protein>
    <submittedName>
        <fullName evidence="2">VIR protein</fullName>
    </submittedName>
</protein>
<dbReference type="Proteomes" id="UP000220605">
    <property type="component" value="Unassembled WGS sequence"/>
</dbReference>
<dbReference type="InterPro" id="IPR008780">
    <property type="entry name" value="Plasmodium_Vir"/>
</dbReference>
<organism evidence="2">
    <name type="scientific">Plasmodium vivax</name>
    <name type="common">malaria parasite P. vivax</name>
    <dbReference type="NCBI Taxonomy" id="5855"/>
    <lineage>
        <taxon>Eukaryota</taxon>
        <taxon>Sar</taxon>
        <taxon>Alveolata</taxon>
        <taxon>Apicomplexa</taxon>
        <taxon>Aconoidasida</taxon>
        <taxon>Haemosporida</taxon>
        <taxon>Plasmodiidae</taxon>
        <taxon>Plasmodium</taxon>
        <taxon>Plasmodium (Plasmodium)</taxon>
    </lineage>
</organism>
<dbReference type="EMBL" id="FLZR02000012">
    <property type="protein sequence ID" value="VUZ99729.1"/>
    <property type="molecule type" value="Genomic_DNA"/>
</dbReference>
<sequence>MANNLTIKDINDLTSKYWYSSFERGQEGCENLDFYSNINGDFEEKYRIYELHRISDKILKALCFIYNKKNIQRDSFDEELCSYLYYWLGDKIYPKVQNQTVFSNIIKMIYDELSRTSMFRTCTAIHDNIDENTFNVYKLLFDYSSDDYHINLNTVNPNTKCDVHYIKTINKYINTYNDVYFSCYVNKEQKYNCDYFHKLFKKDKYMQLPPFYCVKYDPLTSSTEAQREHTSWNNSFPNLPTSEKVSSSTENVDPQGNKVYHLRYPLYENKGSVLRYEVETDSPLPTEKTSDGGSSKTIAGSIVPVLGVSSFSLLLYKVTPVGGYINRLLGRNSNMYNNIEYMDSFNPYSDGMVPGDRRMNISYHRL</sequence>
<evidence type="ECO:0000256" key="1">
    <source>
        <dbReference type="SAM" id="MobiDB-lite"/>
    </source>
</evidence>
<dbReference type="VEuPathDB" id="PlasmoDB:PVPAM_000009400"/>
<proteinExistence type="predicted"/>
<feature type="compositionally biased region" description="Polar residues" evidence="1">
    <location>
        <begin position="231"/>
        <end position="252"/>
    </location>
</feature>
<dbReference type="VEuPathDB" id="PlasmoDB:PVW1_140082200"/>
<dbReference type="AlphaFoldDB" id="A0A565A4H6"/>